<organism evidence="3">
    <name type="scientific">hydrothermal vent metagenome</name>
    <dbReference type="NCBI Taxonomy" id="652676"/>
    <lineage>
        <taxon>unclassified sequences</taxon>
        <taxon>metagenomes</taxon>
        <taxon>ecological metagenomes</taxon>
    </lineage>
</organism>
<name>A0A3B0TPY2_9ZZZZ</name>
<dbReference type="InterPro" id="IPR032272">
    <property type="entry name" value="DUF4834"/>
</dbReference>
<keyword evidence="2" id="KW-0812">Transmembrane</keyword>
<accession>A0A3B0TPY2</accession>
<feature type="compositionally biased region" description="Basic and acidic residues" evidence="1">
    <location>
        <begin position="60"/>
        <end position="73"/>
    </location>
</feature>
<evidence type="ECO:0000313" key="3">
    <source>
        <dbReference type="EMBL" id="VAW15457.1"/>
    </source>
</evidence>
<evidence type="ECO:0008006" key="4">
    <source>
        <dbReference type="Google" id="ProtNLM"/>
    </source>
</evidence>
<keyword evidence="2" id="KW-1133">Transmembrane helix</keyword>
<dbReference type="EMBL" id="UOEP01000048">
    <property type="protein sequence ID" value="VAW15457.1"/>
    <property type="molecule type" value="Genomic_DNA"/>
</dbReference>
<dbReference type="AlphaFoldDB" id="A0A3B0TPY2"/>
<keyword evidence="2" id="KW-0472">Membrane</keyword>
<feature type="region of interest" description="Disordered" evidence="1">
    <location>
        <begin position="48"/>
        <end position="92"/>
    </location>
</feature>
<evidence type="ECO:0000256" key="2">
    <source>
        <dbReference type="SAM" id="Phobius"/>
    </source>
</evidence>
<reference evidence="3" key="1">
    <citation type="submission" date="2018-06" db="EMBL/GenBank/DDBJ databases">
        <authorList>
            <person name="Zhirakovskaya E."/>
        </authorList>
    </citation>
    <scope>NUCLEOTIDE SEQUENCE</scope>
</reference>
<protein>
    <recommendedName>
        <fullName evidence="4">DUF4834 domain-containing protein</fullName>
    </recommendedName>
</protein>
<feature type="compositionally biased region" description="Polar residues" evidence="1">
    <location>
        <begin position="74"/>
        <end position="83"/>
    </location>
</feature>
<gene>
    <name evidence="3" type="ORF">MNBD_BACTEROID01-2827</name>
</gene>
<proteinExistence type="predicted"/>
<dbReference type="Pfam" id="PF16118">
    <property type="entry name" value="DUF4834"/>
    <property type="match status" value="1"/>
</dbReference>
<sequence>MQLNIILYLVGFVRTILVITAIYLVIRFVSRYILPLLVDKGMKNMRQKMENQYKGQQQPKRNEGEVTIEDPRQENSNSGSNQGDYVDFEEVE</sequence>
<feature type="transmembrane region" description="Helical" evidence="2">
    <location>
        <begin position="6"/>
        <end position="26"/>
    </location>
</feature>
<evidence type="ECO:0000256" key="1">
    <source>
        <dbReference type="SAM" id="MobiDB-lite"/>
    </source>
</evidence>